<dbReference type="FunFam" id="1.20.1510.10:FF:000005">
    <property type="entry name" value="Putative Cation diffusion facilitator 1"/>
    <property type="match status" value="1"/>
</dbReference>
<keyword evidence="3 7" id="KW-0812">Transmembrane</keyword>
<reference evidence="10" key="1">
    <citation type="submission" date="2016-09" db="EMBL/GenBank/DDBJ databases">
        <authorList>
            <person name="Jeantristanb JTB J.-T."/>
            <person name="Ricardo R."/>
        </authorList>
    </citation>
    <scope>NUCLEOTIDE SEQUENCE [LARGE SCALE GENOMIC DNA]</scope>
</reference>
<dbReference type="AlphaFoldDB" id="A0A238FBY0"/>
<dbReference type="GO" id="GO:0098771">
    <property type="term" value="P:inorganic ion homeostasis"/>
    <property type="evidence" value="ECO:0007669"/>
    <property type="project" value="UniProtKB-ARBA"/>
</dbReference>
<feature type="transmembrane region" description="Helical" evidence="7">
    <location>
        <begin position="308"/>
        <end position="326"/>
    </location>
</feature>
<dbReference type="EMBL" id="FMSP01000006">
    <property type="protein sequence ID" value="SCV70705.1"/>
    <property type="molecule type" value="Genomic_DNA"/>
</dbReference>
<dbReference type="Pfam" id="PF01545">
    <property type="entry name" value="Cation_efflux"/>
    <property type="match status" value="1"/>
</dbReference>
<dbReference type="SUPFAM" id="SSF160240">
    <property type="entry name" value="Cation efflux protein cytoplasmic domain-like"/>
    <property type="match status" value="1"/>
</dbReference>
<name>A0A238FBY0_9BASI</name>
<feature type="compositionally biased region" description="Low complexity" evidence="6">
    <location>
        <begin position="27"/>
        <end position="42"/>
    </location>
</feature>
<feature type="compositionally biased region" description="Low complexity" evidence="6">
    <location>
        <begin position="57"/>
        <end position="69"/>
    </location>
</feature>
<evidence type="ECO:0000256" key="4">
    <source>
        <dbReference type="ARBA" id="ARBA00022989"/>
    </source>
</evidence>
<evidence type="ECO:0000256" key="3">
    <source>
        <dbReference type="ARBA" id="ARBA00022692"/>
    </source>
</evidence>
<comment type="subcellular location">
    <subcellularLocation>
        <location evidence="1">Membrane</location>
        <topology evidence="1">Multi-pass membrane protein</topology>
    </subcellularLocation>
</comment>
<dbReference type="SUPFAM" id="SSF161111">
    <property type="entry name" value="Cation efflux protein transmembrane domain-like"/>
    <property type="match status" value="1"/>
</dbReference>
<accession>A0A238FBY0</accession>
<evidence type="ECO:0000256" key="5">
    <source>
        <dbReference type="ARBA" id="ARBA00023136"/>
    </source>
</evidence>
<feature type="transmembrane region" description="Helical" evidence="7">
    <location>
        <begin position="235"/>
        <end position="257"/>
    </location>
</feature>
<keyword evidence="4 7" id="KW-1133">Transmembrane helix</keyword>
<feature type="transmembrane region" description="Helical" evidence="7">
    <location>
        <begin position="263"/>
        <end position="287"/>
    </location>
</feature>
<evidence type="ECO:0000256" key="2">
    <source>
        <dbReference type="ARBA" id="ARBA00022448"/>
    </source>
</evidence>
<evidence type="ECO:0000256" key="7">
    <source>
        <dbReference type="SAM" id="Phobius"/>
    </source>
</evidence>
<evidence type="ECO:0000259" key="8">
    <source>
        <dbReference type="Pfam" id="PF01545"/>
    </source>
</evidence>
<dbReference type="Gene3D" id="3.30.70.1350">
    <property type="entry name" value="Cation efflux protein, cytoplasmic domain"/>
    <property type="match status" value="1"/>
</dbReference>
<dbReference type="GO" id="GO:0030003">
    <property type="term" value="P:intracellular monoatomic cation homeostasis"/>
    <property type="evidence" value="ECO:0007669"/>
    <property type="project" value="UniProtKB-ARBA"/>
</dbReference>
<evidence type="ECO:0000256" key="1">
    <source>
        <dbReference type="ARBA" id="ARBA00004141"/>
    </source>
</evidence>
<evidence type="ECO:0000313" key="9">
    <source>
        <dbReference type="EMBL" id="SCV70705.1"/>
    </source>
</evidence>
<sequence length="525" mass="58088">MPSRKPKFEISASPTRYESDLEANYASSPSTSSRSGSLGTPTPHDRTPTKEGLTPVRASSRGRAGATATIHEHVVYEAAADEPRGDQVNETRAILGHRNPSKPSHRINYGTWVDASSPTPTAPIHDGHPNGNGSNHSSRQIKIKRQESILRLTGMIDDRAGEYEKFRVPQDQLKKMNRRLRHFYSAQNDLLDGFAEVDEILDNVEAEAATGQLAPIVPKRPSQEREHEFANKVKMIINVNVAINVVLLAGKIAVVLLSNSISLVASTVDSAMDLLSTMIIFGTSRVIEHRSWKSQYEWPTGKRRLEPVGVVAFSVFMIAAFIQVFIESIQRVFEKSGTTQVTIPLIGGIVMALTILVKLVVWVWCRAVKNTSVEALAQDAENDIVFNFFSLIFPFMGQWLGWSKLDPIGGMVLSLYIIVEWTETLLENTAKLSGRRGSPDDHKRVAYLLSRFSPLITGIQHLSLYHAGEHLVVEADVILPHTTALTVAHNLGESAQFAIEQLEGVDRAFVHVDVTMNNLSGHLER</sequence>
<feature type="domain" description="Cation efflux protein transmembrane" evidence="8">
    <location>
        <begin position="239"/>
        <end position="432"/>
    </location>
</feature>
<feature type="transmembrane region" description="Helical" evidence="7">
    <location>
        <begin position="384"/>
        <end position="402"/>
    </location>
</feature>
<dbReference type="Proteomes" id="UP000198372">
    <property type="component" value="Unassembled WGS sequence"/>
</dbReference>
<dbReference type="PANTHER" id="PTHR43840:SF4">
    <property type="entry name" value="CDF DIVALENT METAL CATION TRANSPORTER (EUROFUNG)"/>
    <property type="match status" value="1"/>
</dbReference>
<feature type="transmembrane region" description="Helical" evidence="7">
    <location>
        <begin position="341"/>
        <end position="364"/>
    </location>
</feature>
<evidence type="ECO:0000313" key="10">
    <source>
        <dbReference type="Proteomes" id="UP000198372"/>
    </source>
</evidence>
<feature type="region of interest" description="Disordered" evidence="6">
    <location>
        <begin position="1"/>
        <end position="70"/>
    </location>
</feature>
<keyword evidence="10" id="KW-1185">Reference proteome</keyword>
<dbReference type="InterPro" id="IPR058533">
    <property type="entry name" value="Cation_efflux_TM"/>
</dbReference>
<organism evidence="9 10">
    <name type="scientific">Microbotryum intermedium</name>
    <dbReference type="NCBI Taxonomy" id="269621"/>
    <lineage>
        <taxon>Eukaryota</taxon>
        <taxon>Fungi</taxon>
        <taxon>Dikarya</taxon>
        <taxon>Basidiomycota</taxon>
        <taxon>Pucciniomycotina</taxon>
        <taxon>Microbotryomycetes</taxon>
        <taxon>Microbotryales</taxon>
        <taxon>Microbotryaceae</taxon>
        <taxon>Microbotryum</taxon>
    </lineage>
</organism>
<dbReference type="GO" id="GO:0008324">
    <property type="term" value="F:monoatomic cation transmembrane transporter activity"/>
    <property type="evidence" value="ECO:0007669"/>
    <property type="project" value="InterPro"/>
</dbReference>
<proteinExistence type="predicted"/>
<dbReference type="STRING" id="269621.A0A238FBY0"/>
<dbReference type="OrthoDB" id="78296at2759"/>
<dbReference type="Gene3D" id="1.20.1510.10">
    <property type="entry name" value="Cation efflux protein transmembrane domain"/>
    <property type="match status" value="1"/>
</dbReference>
<dbReference type="InterPro" id="IPR050291">
    <property type="entry name" value="CDF_Transporter"/>
</dbReference>
<protein>
    <submittedName>
        <fullName evidence="9">BQ2448_3467 protein</fullName>
    </submittedName>
</protein>
<feature type="compositionally biased region" description="Polar residues" evidence="6">
    <location>
        <begin position="131"/>
        <end position="140"/>
    </location>
</feature>
<feature type="region of interest" description="Disordered" evidence="6">
    <location>
        <begin position="117"/>
        <end position="140"/>
    </location>
</feature>
<evidence type="ECO:0000256" key="6">
    <source>
        <dbReference type="SAM" id="MobiDB-lite"/>
    </source>
</evidence>
<keyword evidence="2" id="KW-0813">Transport</keyword>
<gene>
    <name evidence="9" type="ORF">BQ2448_3467</name>
</gene>
<dbReference type="PANTHER" id="PTHR43840">
    <property type="entry name" value="MITOCHONDRIAL METAL TRANSPORTER 1-RELATED"/>
    <property type="match status" value="1"/>
</dbReference>
<dbReference type="InterPro" id="IPR027469">
    <property type="entry name" value="Cation_efflux_TMD_sf"/>
</dbReference>
<dbReference type="GO" id="GO:0016020">
    <property type="term" value="C:membrane"/>
    <property type="evidence" value="ECO:0007669"/>
    <property type="project" value="UniProtKB-SubCell"/>
</dbReference>
<keyword evidence="5 7" id="KW-0472">Membrane</keyword>
<dbReference type="InterPro" id="IPR036837">
    <property type="entry name" value="Cation_efflux_CTD_sf"/>
</dbReference>